<keyword evidence="5" id="KW-1185">Reference proteome</keyword>
<feature type="domain" description="GGDEF" evidence="3">
    <location>
        <begin position="218"/>
        <end position="353"/>
    </location>
</feature>
<evidence type="ECO:0008006" key="6">
    <source>
        <dbReference type="Google" id="ProtNLM"/>
    </source>
</evidence>
<dbReference type="Proteomes" id="UP000251800">
    <property type="component" value="Unassembled WGS sequence"/>
</dbReference>
<sequence>MNPSTPASARVRSTLRYTAIALAVLGVVQLVALYELLMRDLAHMVLTQAELVADNAAAAVVFEDETDAQALLESLQRTPEVMGATLATPQGVLAQVGQITRSQQIRSRSGSQAQVVRAPDHVIARAPVRADGAVVGTTWVQYSTASVWMQLGTFATLTLVACLAAWFTLAVIARRLAGAVDHASRRLEHLARVDVVTGLPNRRAFNQVLSERLAQDGSRTLIAIIDLDNFKDVNDGFGHAVGDKMLQTLGARLAGDTVRSSGVRVFRLGGDEFGVIAALSAHRDSPTQILRDIRRVLTPPLTVDQHQFQVAASIGACTAPMDGTEPEELFRKADTAMYEIKRRGKNDFCLYHPAIEQAYQERLVLTRELRDAVAAKELTLFYQPVINLQSGRIDGVEALLRWQHPGRGWVSPGVFIPLAESCGLIAEIGRWTLEAACEQAMAWQAAGEAPVNMAVNISMAHLLEPEFLGHLRHTLTISGLQPSRLKLEITESVLAESFDAVSARLSHIRALGVRLSVDDFGTGYSSLAYLPAFPVQELKIDKSFVSRLPGDGEPIVEAILRLAESFDMDVVAEGVETLEHLAYVRSAGCGHVQGFLFSPAVPPDELAELRRDFKLGDRLVTDTPAHRSVVAIGEHARPANQEM</sequence>
<dbReference type="InterPro" id="IPR052155">
    <property type="entry name" value="Biofilm_reg_signaling"/>
</dbReference>
<evidence type="ECO:0000259" key="2">
    <source>
        <dbReference type="PROSITE" id="PS50883"/>
    </source>
</evidence>
<dbReference type="AlphaFoldDB" id="A0A383XRJ6"/>
<protein>
    <recommendedName>
        <fullName evidence="6">GGDEF-domain containing protein</fullName>
    </recommendedName>
</protein>
<dbReference type="SMART" id="SM00052">
    <property type="entry name" value="EAL"/>
    <property type="match status" value="1"/>
</dbReference>
<dbReference type="InterPro" id="IPR035919">
    <property type="entry name" value="EAL_sf"/>
</dbReference>
<keyword evidence="1" id="KW-1133">Transmembrane helix</keyword>
<dbReference type="Gene3D" id="3.30.70.270">
    <property type="match status" value="1"/>
</dbReference>
<organism evidence="4 5">
    <name type="scientific">Abyssibacter profundi</name>
    <dbReference type="NCBI Taxonomy" id="2182787"/>
    <lineage>
        <taxon>Bacteria</taxon>
        <taxon>Pseudomonadati</taxon>
        <taxon>Pseudomonadota</taxon>
        <taxon>Gammaproteobacteria</taxon>
        <taxon>Chromatiales</taxon>
        <taxon>Oceanococcaceae</taxon>
        <taxon>Abyssibacter</taxon>
    </lineage>
</organism>
<dbReference type="CDD" id="cd01948">
    <property type="entry name" value="EAL"/>
    <property type="match status" value="1"/>
</dbReference>
<dbReference type="SUPFAM" id="SSF141868">
    <property type="entry name" value="EAL domain-like"/>
    <property type="match status" value="1"/>
</dbReference>
<dbReference type="InterPro" id="IPR033417">
    <property type="entry name" value="CHASE8"/>
</dbReference>
<comment type="caution">
    <text evidence="4">The sequence shown here is derived from an EMBL/GenBank/DDBJ whole genome shotgun (WGS) entry which is preliminary data.</text>
</comment>
<keyword evidence="1" id="KW-0472">Membrane</keyword>
<evidence type="ECO:0000313" key="5">
    <source>
        <dbReference type="Proteomes" id="UP000251800"/>
    </source>
</evidence>
<accession>A0A383XRJ6</accession>
<evidence type="ECO:0000313" key="4">
    <source>
        <dbReference type="EMBL" id="PWN55250.1"/>
    </source>
</evidence>
<evidence type="ECO:0000256" key="1">
    <source>
        <dbReference type="SAM" id="Phobius"/>
    </source>
</evidence>
<dbReference type="InterPro" id="IPR029787">
    <property type="entry name" value="Nucleotide_cyclase"/>
</dbReference>
<proteinExistence type="predicted"/>
<gene>
    <name evidence="4" type="ORF">DEH80_13580</name>
</gene>
<dbReference type="SMART" id="SM00267">
    <property type="entry name" value="GGDEF"/>
    <property type="match status" value="1"/>
</dbReference>
<dbReference type="EMBL" id="QEQK01000012">
    <property type="protein sequence ID" value="PWN55250.1"/>
    <property type="molecule type" value="Genomic_DNA"/>
</dbReference>
<feature type="transmembrane region" description="Helical" evidence="1">
    <location>
        <begin position="151"/>
        <end position="173"/>
    </location>
</feature>
<dbReference type="Pfam" id="PF17152">
    <property type="entry name" value="CHASE8"/>
    <property type="match status" value="1"/>
</dbReference>
<dbReference type="InterPro" id="IPR001633">
    <property type="entry name" value="EAL_dom"/>
</dbReference>
<dbReference type="OrthoDB" id="9804951at2"/>
<dbReference type="RefSeq" id="WP_109721054.1">
    <property type="nucleotide sequence ID" value="NZ_QEQK01000012.1"/>
</dbReference>
<dbReference type="PANTHER" id="PTHR44757">
    <property type="entry name" value="DIGUANYLATE CYCLASE DGCP"/>
    <property type="match status" value="1"/>
</dbReference>
<dbReference type="Pfam" id="PF00990">
    <property type="entry name" value="GGDEF"/>
    <property type="match status" value="1"/>
</dbReference>
<dbReference type="PROSITE" id="PS50883">
    <property type="entry name" value="EAL"/>
    <property type="match status" value="1"/>
</dbReference>
<feature type="domain" description="EAL" evidence="2">
    <location>
        <begin position="362"/>
        <end position="614"/>
    </location>
</feature>
<keyword evidence="1" id="KW-0812">Transmembrane</keyword>
<name>A0A383XRJ6_9GAMM</name>
<feature type="transmembrane region" description="Helical" evidence="1">
    <location>
        <begin position="15"/>
        <end position="37"/>
    </location>
</feature>
<dbReference type="Pfam" id="PF00563">
    <property type="entry name" value="EAL"/>
    <property type="match status" value="1"/>
</dbReference>
<reference evidence="4 5" key="1">
    <citation type="submission" date="2018-05" db="EMBL/GenBank/DDBJ databases">
        <title>Abyssibacter profundi OUC007T gen. nov., sp. nov, a marine bacterium isolated from seawater of the Mariana Trench.</title>
        <authorList>
            <person name="Zhou S."/>
        </authorList>
    </citation>
    <scope>NUCLEOTIDE SEQUENCE [LARGE SCALE GENOMIC DNA]</scope>
    <source>
        <strain evidence="4 5">OUC007</strain>
    </source>
</reference>
<dbReference type="SUPFAM" id="SSF55073">
    <property type="entry name" value="Nucleotide cyclase"/>
    <property type="match status" value="1"/>
</dbReference>
<dbReference type="CDD" id="cd01949">
    <property type="entry name" value="GGDEF"/>
    <property type="match status" value="1"/>
</dbReference>
<dbReference type="PANTHER" id="PTHR44757:SF2">
    <property type="entry name" value="BIOFILM ARCHITECTURE MAINTENANCE PROTEIN MBAA"/>
    <property type="match status" value="1"/>
</dbReference>
<evidence type="ECO:0000259" key="3">
    <source>
        <dbReference type="PROSITE" id="PS50887"/>
    </source>
</evidence>
<dbReference type="InterPro" id="IPR043128">
    <property type="entry name" value="Rev_trsase/Diguanyl_cyclase"/>
</dbReference>
<dbReference type="Gene3D" id="3.20.20.450">
    <property type="entry name" value="EAL domain"/>
    <property type="match status" value="1"/>
</dbReference>
<dbReference type="InterPro" id="IPR000160">
    <property type="entry name" value="GGDEF_dom"/>
</dbReference>
<dbReference type="NCBIfam" id="TIGR00254">
    <property type="entry name" value="GGDEF"/>
    <property type="match status" value="1"/>
</dbReference>
<dbReference type="PROSITE" id="PS50887">
    <property type="entry name" value="GGDEF"/>
    <property type="match status" value="1"/>
</dbReference>